<dbReference type="AlphaFoldDB" id="A0A0D2WRU5"/>
<dbReference type="InterPro" id="IPR050307">
    <property type="entry name" value="Sterol_Desaturase_Related"/>
</dbReference>
<evidence type="ECO:0000256" key="2">
    <source>
        <dbReference type="ARBA" id="ARBA00022692"/>
    </source>
</evidence>
<keyword evidence="3 5" id="KW-1133">Transmembrane helix</keyword>
<dbReference type="PhylomeDB" id="A0A0D2WRU5"/>
<dbReference type="GO" id="GO:0016020">
    <property type="term" value="C:membrane"/>
    <property type="evidence" value="ECO:0007669"/>
    <property type="project" value="UniProtKB-SubCell"/>
</dbReference>
<reference evidence="8" key="1">
    <citation type="submission" date="2011-02" db="EMBL/GenBank/DDBJ databases">
        <title>The Genome Sequence of Capsaspora owczarzaki ATCC 30864.</title>
        <authorList>
            <person name="Russ C."/>
            <person name="Cuomo C."/>
            <person name="Burger G."/>
            <person name="Gray M.W."/>
            <person name="Holland P.W.H."/>
            <person name="King N."/>
            <person name="Lang F.B.F."/>
            <person name="Roger A.J."/>
            <person name="Ruiz-Trillo I."/>
            <person name="Young S.K."/>
            <person name="Zeng Q."/>
            <person name="Gargeya S."/>
            <person name="Alvarado L."/>
            <person name="Berlin A."/>
            <person name="Chapman S.B."/>
            <person name="Chen Z."/>
            <person name="Freedman E."/>
            <person name="Gellesch M."/>
            <person name="Goldberg J."/>
            <person name="Griggs A."/>
            <person name="Gujja S."/>
            <person name="Heilman E."/>
            <person name="Heiman D."/>
            <person name="Howarth C."/>
            <person name="Mehta T."/>
            <person name="Neiman D."/>
            <person name="Pearson M."/>
            <person name="Roberts A."/>
            <person name="Saif S."/>
            <person name="Shea T."/>
            <person name="Shenoy N."/>
            <person name="Sisk P."/>
            <person name="Stolte C."/>
            <person name="Sykes S."/>
            <person name="White J."/>
            <person name="Yandava C."/>
            <person name="Haas B."/>
            <person name="Nusbaum C."/>
            <person name="Birren B."/>
        </authorList>
    </citation>
    <scope>NUCLEOTIDE SEQUENCE</scope>
    <source>
        <strain evidence="8">ATCC 30864</strain>
    </source>
</reference>
<evidence type="ECO:0000313" key="7">
    <source>
        <dbReference type="EMBL" id="KJE94740.1"/>
    </source>
</evidence>
<gene>
    <name evidence="7" type="ORF">CAOG_005332</name>
</gene>
<dbReference type="GO" id="GO:0005506">
    <property type="term" value="F:iron ion binding"/>
    <property type="evidence" value="ECO:0007669"/>
    <property type="project" value="InterPro"/>
</dbReference>
<evidence type="ECO:0000256" key="4">
    <source>
        <dbReference type="ARBA" id="ARBA00023136"/>
    </source>
</evidence>
<feature type="transmembrane region" description="Helical" evidence="5">
    <location>
        <begin position="96"/>
        <end position="117"/>
    </location>
</feature>
<feature type="transmembrane region" description="Helical" evidence="5">
    <location>
        <begin position="208"/>
        <end position="226"/>
    </location>
</feature>
<evidence type="ECO:0000313" key="8">
    <source>
        <dbReference type="Proteomes" id="UP000008743"/>
    </source>
</evidence>
<evidence type="ECO:0000256" key="1">
    <source>
        <dbReference type="ARBA" id="ARBA00004370"/>
    </source>
</evidence>
<keyword evidence="2 5" id="KW-0812">Transmembrane</keyword>
<dbReference type="GO" id="GO:0008610">
    <property type="term" value="P:lipid biosynthetic process"/>
    <property type="evidence" value="ECO:0007669"/>
    <property type="project" value="InterPro"/>
</dbReference>
<dbReference type="InParanoid" id="A0A0D2WRU5"/>
<name>A0A0D2WRU5_CAPO3</name>
<dbReference type="Pfam" id="PF04116">
    <property type="entry name" value="FA_hydroxylase"/>
    <property type="match status" value="1"/>
</dbReference>
<comment type="subcellular location">
    <subcellularLocation>
        <location evidence="1">Membrane</location>
    </subcellularLocation>
</comment>
<evidence type="ECO:0000256" key="3">
    <source>
        <dbReference type="ARBA" id="ARBA00022989"/>
    </source>
</evidence>
<feature type="transmembrane region" description="Helical" evidence="5">
    <location>
        <begin position="129"/>
        <end position="149"/>
    </location>
</feature>
<dbReference type="STRING" id="595528.A0A0D2WRU5"/>
<dbReference type="RefSeq" id="XP_004347017.2">
    <property type="nucleotide sequence ID" value="XM_004346967.2"/>
</dbReference>
<sequence>MIALVESSVDALAGVWQGSHDMWTSLWMRVSSSASDFNLWVWGTLISHLLVFWLLNAFYLTVDLTQKPKWMLKFKIQDGQNQPVDKARLYSAIKRALFNQLFMMPVFSAASFGLAQARGIEFGTPLPSFQTIIFHLACYGVVEEIMFYYSHRLLHWGVLYKRIHKLHHEWTAPIGITAIYAHPIEHLLSNLIPVAAGPLIMGSHLVVFWIWYSLAIFVTCTVHSGYHLPFMPSSEFHDFHHLKFTNNFGVLGFLDWLHGTDKTFRASVQFQRHFTSMSPRSLKEIVPDVKAKAADAKSN</sequence>
<dbReference type="InterPro" id="IPR006694">
    <property type="entry name" value="Fatty_acid_hydroxylase"/>
</dbReference>
<keyword evidence="4 5" id="KW-0472">Membrane</keyword>
<proteinExistence type="predicted"/>
<evidence type="ECO:0000259" key="6">
    <source>
        <dbReference type="Pfam" id="PF04116"/>
    </source>
</evidence>
<dbReference type="eggNOG" id="KOG0873">
    <property type="taxonomic scope" value="Eukaryota"/>
</dbReference>
<accession>A0A0D2WRU5</accession>
<evidence type="ECO:0000256" key="5">
    <source>
        <dbReference type="SAM" id="Phobius"/>
    </source>
</evidence>
<dbReference type="OrthoDB" id="408954at2759"/>
<dbReference type="GO" id="GO:0016491">
    <property type="term" value="F:oxidoreductase activity"/>
    <property type="evidence" value="ECO:0007669"/>
    <property type="project" value="InterPro"/>
</dbReference>
<organism evidence="7 8">
    <name type="scientific">Capsaspora owczarzaki (strain ATCC 30864)</name>
    <dbReference type="NCBI Taxonomy" id="595528"/>
    <lineage>
        <taxon>Eukaryota</taxon>
        <taxon>Filasterea</taxon>
        <taxon>Capsaspora</taxon>
    </lineage>
</organism>
<keyword evidence="8" id="KW-1185">Reference proteome</keyword>
<dbReference type="Proteomes" id="UP000008743">
    <property type="component" value="Unassembled WGS sequence"/>
</dbReference>
<feature type="transmembrane region" description="Helical" evidence="5">
    <location>
        <begin position="39"/>
        <end position="62"/>
    </location>
</feature>
<dbReference type="PANTHER" id="PTHR11863">
    <property type="entry name" value="STEROL DESATURASE"/>
    <property type="match status" value="1"/>
</dbReference>
<feature type="domain" description="Fatty acid hydroxylase" evidence="6">
    <location>
        <begin position="138"/>
        <end position="260"/>
    </location>
</feature>
<protein>
    <submittedName>
        <fullName evidence="7">Sterol desaturase</fullName>
    </submittedName>
</protein>
<dbReference type="EMBL" id="KE346367">
    <property type="protein sequence ID" value="KJE94740.1"/>
    <property type="molecule type" value="Genomic_DNA"/>
</dbReference>